<protein>
    <submittedName>
        <fullName evidence="1">Uncharacterized protein</fullName>
    </submittedName>
</protein>
<sequence length="167" mass="19160">MFYLFSNQRPFESIPMKLKRSSFEISGLLGSHPPKTAFASELPVDVNTLGIRGKLRNMFDKVAKVFRGLSRRPTGAIIIKGTVPTSRSVHQVEQSTKKMNSKVIERPIVKHSSPNANAFSRKKVQNHLYRKLMREQNRFGFSEMPLKNASYERMEFKNSNLFSLLVQ</sequence>
<reference evidence="2" key="1">
    <citation type="journal article" date="2015" name="BMC Genomics">
        <title>Draft genome of a commonly misdiagnosed multidrug resistant pathogen Candida auris.</title>
        <authorList>
            <person name="Chatterjee S."/>
            <person name="Alampalli S.V."/>
            <person name="Nageshan R.K."/>
            <person name="Chettiar S.T."/>
            <person name="Joshi S."/>
            <person name="Tatu U.S."/>
        </authorList>
    </citation>
    <scope>NUCLEOTIDE SEQUENCE [LARGE SCALE GENOMIC DNA]</scope>
    <source>
        <strain evidence="2">6684</strain>
    </source>
</reference>
<proteinExistence type="predicted"/>
<dbReference type="EMBL" id="LGST01000050">
    <property type="protein sequence ID" value="KND96735.1"/>
    <property type="molecule type" value="Genomic_DNA"/>
</dbReference>
<dbReference type="VEuPathDB" id="FungiDB:B9J08_004777"/>
<dbReference type="Proteomes" id="UP000037122">
    <property type="component" value="Unassembled WGS sequence"/>
</dbReference>
<organism evidence="1 2">
    <name type="scientific">Candidozyma auris</name>
    <name type="common">Yeast</name>
    <name type="synonym">Candida auris</name>
    <dbReference type="NCBI Taxonomy" id="498019"/>
    <lineage>
        <taxon>Eukaryota</taxon>
        <taxon>Fungi</taxon>
        <taxon>Dikarya</taxon>
        <taxon>Ascomycota</taxon>
        <taxon>Saccharomycotina</taxon>
        <taxon>Pichiomycetes</taxon>
        <taxon>Metschnikowiaceae</taxon>
        <taxon>Candidozyma</taxon>
    </lineage>
</organism>
<comment type="caution">
    <text evidence="1">The sequence shown here is derived from an EMBL/GenBank/DDBJ whole genome shotgun (WGS) entry which is preliminary data.</text>
</comment>
<evidence type="ECO:0000313" key="1">
    <source>
        <dbReference type="EMBL" id="KND96735.1"/>
    </source>
</evidence>
<dbReference type="VEuPathDB" id="FungiDB:QG37_06849"/>
<accession>A0A0L0NSS9</accession>
<dbReference type="AlphaFoldDB" id="A0A0L0NSS9"/>
<gene>
    <name evidence="1" type="ORF">QG37_06849</name>
</gene>
<evidence type="ECO:0000313" key="2">
    <source>
        <dbReference type="Proteomes" id="UP000037122"/>
    </source>
</evidence>
<dbReference type="VEuPathDB" id="FungiDB:CJJ07_002738"/>
<dbReference type="VEuPathDB" id="FungiDB:CJI97_004675"/>
<name>A0A0L0NSS9_CANAR</name>